<reference evidence="1" key="1">
    <citation type="submission" date="2014-09" db="EMBL/GenBank/DDBJ databases">
        <authorList>
            <person name="Magalhaes I.L.F."/>
            <person name="Oliveira U."/>
            <person name="Santos F.R."/>
            <person name="Vidigal T.H.D.A."/>
            <person name="Brescovit A.D."/>
            <person name="Santos A.J."/>
        </authorList>
    </citation>
    <scope>NUCLEOTIDE SEQUENCE</scope>
    <source>
        <tissue evidence="1">Shoot tissue taken approximately 20 cm above the soil surface</tissue>
    </source>
</reference>
<dbReference type="AlphaFoldDB" id="A0A0A8ZMP0"/>
<accession>A0A0A8ZMP0</accession>
<protein>
    <submittedName>
        <fullName evidence="1">Uncharacterized protein</fullName>
    </submittedName>
</protein>
<dbReference type="EMBL" id="GBRH01257241">
    <property type="protein sequence ID" value="JAD40654.1"/>
    <property type="molecule type" value="Transcribed_RNA"/>
</dbReference>
<sequence length="22" mass="2476">MYNSGPNRDSKICYKSVISIIS</sequence>
<organism evidence="1">
    <name type="scientific">Arundo donax</name>
    <name type="common">Giant reed</name>
    <name type="synonym">Donax arundinaceus</name>
    <dbReference type="NCBI Taxonomy" id="35708"/>
    <lineage>
        <taxon>Eukaryota</taxon>
        <taxon>Viridiplantae</taxon>
        <taxon>Streptophyta</taxon>
        <taxon>Embryophyta</taxon>
        <taxon>Tracheophyta</taxon>
        <taxon>Spermatophyta</taxon>
        <taxon>Magnoliopsida</taxon>
        <taxon>Liliopsida</taxon>
        <taxon>Poales</taxon>
        <taxon>Poaceae</taxon>
        <taxon>PACMAD clade</taxon>
        <taxon>Arundinoideae</taxon>
        <taxon>Arundineae</taxon>
        <taxon>Arundo</taxon>
    </lineage>
</organism>
<proteinExistence type="predicted"/>
<reference evidence="1" key="2">
    <citation type="journal article" date="2015" name="Data Brief">
        <title>Shoot transcriptome of the giant reed, Arundo donax.</title>
        <authorList>
            <person name="Barrero R.A."/>
            <person name="Guerrero F.D."/>
            <person name="Moolhuijzen P."/>
            <person name="Goolsby J.A."/>
            <person name="Tidwell J."/>
            <person name="Bellgard S.E."/>
            <person name="Bellgard M.I."/>
        </authorList>
    </citation>
    <scope>NUCLEOTIDE SEQUENCE</scope>
    <source>
        <tissue evidence="1">Shoot tissue taken approximately 20 cm above the soil surface</tissue>
    </source>
</reference>
<name>A0A0A8ZMP0_ARUDO</name>
<evidence type="ECO:0000313" key="1">
    <source>
        <dbReference type="EMBL" id="JAD40654.1"/>
    </source>
</evidence>